<name>Q9GMM7_MACFA</name>
<accession>Q9GMM7</accession>
<dbReference type="EMBL" id="AB047908">
    <property type="protein sequence ID" value="BAB12329.1"/>
    <property type="molecule type" value="mRNA"/>
</dbReference>
<protein>
    <submittedName>
        <fullName evidence="1">Uncharacterized protein</fullName>
    </submittedName>
</protein>
<proteinExistence type="evidence at transcript level"/>
<dbReference type="AlphaFoldDB" id="Q9GMM7"/>
<organism evidence="1">
    <name type="scientific">Macaca fascicularis</name>
    <name type="common">Crab-eating macaque</name>
    <name type="synonym">Cynomolgus monkey</name>
    <dbReference type="NCBI Taxonomy" id="9541"/>
    <lineage>
        <taxon>Eukaryota</taxon>
        <taxon>Metazoa</taxon>
        <taxon>Chordata</taxon>
        <taxon>Craniata</taxon>
        <taxon>Vertebrata</taxon>
        <taxon>Euteleostomi</taxon>
        <taxon>Mammalia</taxon>
        <taxon>Eutheria</taxon>
        <taxon>Euarchontoglires</taxon>
        <taxon>Primates</taxon>
        <taxon>Haplorrhini</taxon>
        <taxon>Catarrhini</taxon>
        <taxon>Cercopithecidae</taxon>
        <taxon>Cercopithecinae</taxon>
        <taxon>Macaca</taxon>
    </lineage>
</organism>
<reference evidence="1" key="1">
    <citation type="submission" date="2000-08" db="EMBL/GenBank/DDBJ databases">
        <title>Isolation of full-length cDNA clones from macaque brain cDNA libraries.</title>
        <authorList>
            <person name="Osada N."/>
            <person name="Hida M."/>
            <person name="Kusuda J."/>
            <person name="Tanuma R."/>
            <person name="Iseki K."/>
            <person name="Hirai M."/>
            <person name="Terao K."/>
            <person name="Suzuki Y."/>
            <person name="Sugano S."/>
            <person name="Hashimoto K."/>
        </authorList>
    </citation>
    <scope>NUCLEOTIDE SEQUENCE</scope>
    <source>
        <tissue evidence="1">Brain parietal lobe</tissue>
    </source>
</reference>
<sequence>MINAQYKVKCLLQSYCLLRHYCQHQNTDLKKELHSEISSVAGGKELKWVDHRKWE</sequence>
<evidence type="ECO:0000313" key="1">
    <source>
        <dbReference type="EMBL" id="BAB12329.1"/>
    </source>
</evidence>